<keyword evidence="1" id="KW-0472">Membrane</keyword>
<gene>
    <name evidence="3" type="ORF">BLA60_16405</name>
</gene>
<dbReference type="AlphaFoldDB" id="A0A7Z1AYM7"/>
<keyword evidence="1" id="KW-0812">Transmembrane</keyword>
<dbReference type="Proteomes" id="UP000185696">
    <property type="component" value="Unassembled WGS sequence"/>
</dbReference>
<feature type="transmembrane region" description="Helical" evidence="1">
    <location>
        <begin position="44"/>
        <end position="67"/>
    </location>
</feature>
<organism evidence="3 4">
    <name type="scientific">Actinophytocola xinjiangensis</name>
    <dbReference type="NCBI Taxonomy" id="485602"/>
    <lineage>
        <taxon>Bacteria</taxon>
        <taxon>Bacillati</taxon>
        <taxon>Actinomycetota</taxon>
        <taxon>Actinomycetes</taxon>
        <taxon>Pseudonocardiales</taxon>
        <taxon>Pseudonocardiaceae</taxon>
    </lineage>
</organism>
<name>A0A7Z1AYM7_9PSEU</name>
<evidence type="ECO:0000256" key="1">
    <source>
        <dbReference type="SAM" id="Phobius"/>
    </source>
</evidence>
<proteinExistence type="predicted"/>
<dbReference type="OrthoDB" id="677607at2"/>
<evidence type="ECO:0000259" key="2">
    <source>
        <dbReference type="Pfam" id="PF14242"/>
    </source>
</evidence>
<keyword evidence="4" id="KW-1185">Reference proteome</keyword>
<feature type="domain" description="DUF4342" evidence="2">
    <location>
        <begin position="9"/>
        <end position="76"/>
    </location>
</feature>
<evidence type="ECO:0000313" key="4">
    <source>
        <dbReference type="Proteomes" id="UP000185696"/>
    </source>
</evidence>
<dbReference type="InterPro" id="IPR025642">
    <property type="entry name" value="DUF4342"/>
</dbReference>
<reference evidence="3 4" key="1">
    <citation type="submission" date="2016-12" db="EMBL/GenBank/DDBJ databases">
        <title>The draft genome sequence of Actinophytocola xinjiangensis.</title>
        <authorList>
            <person name="Wang W."/>
            <person name="Yuan L."/>
        </authorList>
    </citation>
    <scope>NUCLEOTIDE SEQUENCE [LARGE SCALE GENOMIC DNA]</scope>
    <source>
        <strain evidence="3 4">CGMCC 4.4663</strain>
    </source>
</reference>
<dbReference type="RefSeq" id="WP_075133763.1">
    <property type="nucleotide sequence ID" value="NZ_MSIF01000007.1"/>
</dbReference>
<protein>
    <recommendedName>
        <fullName evidence="2">DUF4342 domain-containing protein</fullName>
    </recommendedName>
</protein>
<dbReference type="Pfam" id="PF14242">
    <property type="entry name" value="DUF4342"/>
    <property type="match status" value="1"/>
</dbReference>
<dbReference type="EMBL" id="MSIF01000007">
    <property type="protein sequence ID" value="OLF10043.1"/>
    <property type="molecule type" value="Genomic_DNA"/>
</dbReference>
<comment type="caution">
    <text evidence="3">The sequence shown here is derived from an EMBL/GenBank/DDBJ whole genome shotgun (WGS) entry which is preliminary data.</text>
</comment>
<keyword evidence="1" id="KW-1133">Transmembrane helix</keyword>
<evidence type="ECO:0000313" key="3">
    <source>
        <dbReference type="EMBL" id="OLF10043.1"/>
    </source>
</evidence>
<accession>A0A7Z1AYM7</accession>
<sequence>MTREAEGNGARSLADKIEQLIREGNVRRIVVRNDKGRTVLNLPVVVGLVAVVVAPMITVAGAALGLAGGWSIDVEREPASPSTKDSEAGEG</sequence>